<name>A0AAV4FUC2_9GAST</name>
<dbReference type="EMBL" id="BMAT01004598">
    <property type="protein sequence ID" value="GFR76729.1"/>
    <property type="molecule type" value="Genomic_DNA"/>
</dbReference>
<comment type="caution">
    <text evidence="3">The sequence shown here is derived from an EMBL/GenBank/DDBJ whole genome shotgun (WGS) entry which is preliminary data.</text>
</comment>
<dbReference type="AlphaFoldDB" id="A0AAV4FUC2"/>
<feature type="region of interest" description="Disordered" evidence="2">
    <location>
        <begin position="40"/>
        <end position="93"/>
    </location>
</feature>
<dbReference type="PANTHER" id="PTHR12398">
    <property type="entry name" value="PROTEIN PHOSPHATASE INHIBITOR"/>
    <property type="match status" value="1"/>
</dbReference>
<feature type="region of interest" description="Disordered" evidence="2">
    <location>
        <begin position="1"/>
        <end position="25"/>
    </location>
</feature>
<keyword evidence="3" id="KW-0650">Protein phosphatase inhibitor</keyword>
<evidence type="ECO:0000313" key="4">
    <source>
        <dbReference type="Proteomes" id="UP000762676"/>
    </source>
</evidence>
<accession>A0AAV4FUC2</accession>
<dbReference type="GO" id="GO:0009966">
    <property type="term" value="P:regulation of signal transduction"/>
    <property type="evidence" value="ECO:0007669"/>
    <property type="project" value="InterPro"/>
</dbReference>
<reference evidence="3 4" key="1">
    <citation type="journal article" date="2021" name="Elife">
        <title>Chloroplast acquisition without the gene transfer in kleptoplastic sea slugs, Plakobranchus ocellatus.</title>
        <authorList>
            <person name="Maeda T."/>
            <person name="Takahashi S."/>
            <person name="Yoshida T."/>
            <person name="Shimamura S."/>
            <person name="Takaki Y."/>
            <person name="Nagai Y."/>
            <person name="Toyoda A."/>
            <person name="Suzuki Y."/>
            <person name="Arimoto A."/>
            <person name="Ishii H."/>
            <person name="Satoh N."/>
            <person name="Nishiyama T."/>
            <person name="Hasebe M."/>
            <person name="Maruyama T."/>
            <person name="Minagawa J."/>
            <person name="Obokata J."/>
            <person name="Shigenobu S."/>
        </authorList>
    </citation>
    <scope>NUCLEOTIDE SEQUENCE [LARGE SCALE GENOMIC DNA]</scope>
</reference>
<feature type="compositionally biased region" description="Basic and acidic residues" evidence="2">
    <location>
        <begin position="40"/>
        <end position="51"/>
    </location>
</feature>
<dbReference type="Gene3D" id="6.10.250.1050">
    <property type="match status" value="1"/>
</dbReference>
<comment type="similarity">
    <text evidence="1">Belongs to the protein phosphatase inhibitor 2 family.</text>
</comment>
<evidence type="ECO:0000256" key="2">
    <source>
        <dbReference type="SAM" id="MobiDB-lite"/>
    </source>
</evidence>
<evidence type="ECO:0000256" key="1">
    <source>
        <dbReference type="ARBA" id="ARBA00005472"/>
    </source>
</evidence>
<organism evidence="3 4">
    <name type="scientific">Elysia marginata</name>
    <dbReference type="NCBI Taxonomy" id="1093978"/>
    <lineage>
        <taxon>Eukaryota</taxon>
        <taxon>Metazoa</taxon>
        <taxon>Spiralia</taxon>
        <taxon>Lophotrochozoa</taxon>
        <taxon>Mollusca</taxon>
        <taxon>Gastropoda</taxon>
        <taxon>Heterobranchia</taxon>
        <taxon>Euthyneura</taxon>
        <taxon>Panpulmonata</taxon>
        <taxon>Sacoglossa</taxon>
        <taxon>Placobranchoidea</taxon>
        <taxon>Plakobranchidae</taxon>
        <taxon>Elysia</taxon>
    </lineage>
</organism>
<dbReference type="GO" id="GO:0004864">
    <property type="term" value="F:protein phosphatase inhibitor activity"/>
    <property type="evidence" value="ECO:0007669"/>
    <property type="project" value="UniProtKB-KW"/>
</dbReference>
<dbReference type="PANTHER" id="PTHR12398:SF20">
    <property type="entry name" value="PROTEIN PHOSPHATASE 1 REGULATORY INHIBITOR SUBUNIT 2"/>
    <property type="match status" value="1"/>
</dbReference>
<dbReference type="Proteomes" id="UP000762676">
    <property type="component" value="Unassembled WGS sequence"/>
</dbReference>
<dbReference type="Pfam" id="PF04979">
    <property type="entry name" value="IPP-2"/>
    <property type="match status" value="1"/>
</dbReference>
<protein>
    <submittedName>
        <fullName evidence="3">Protein phosphatase inhibitor 2</fullName>
    </submittedName>
</protein>
<keyword evidence="4" id="KW-1185">Reference proteome</keyword>
<proteinExistence type="inferred from homology"/>
<dbReference type="InterPro" id="IPR007062">
    <property type="entry name" value="PPI-2"/>
</dbReference>
<gene>
    <name evidence="3" type="ORF">ElyMa_002220400</name>
</gene>
<sequence>MASTSEQPKKGILKHSGSVDHSKKEIEWDEMNILATYHPPDKDYGFMKVDEPPTPYNKAGVSDNEEEASSQDLERKGSVSSVPDLDPTTLAEK</sequence>
<evidence type="ECO:0000313" key="3">
    <source>
        <dbReference type="EMBL" id="GFR76729.1"/>
    </source>
</evidence>